<keyword evidence="3" id="KW-1185">Reference proteome</keyword>
<comment type="caution">
    <text evidence="2">The sequence shown here is derived from an EMBL/GenBank/DDBJ whole genome shotgun (WGS) entry which is preliminary data.</text>
</comment>
<proteinExistence type="predicted"/>
<dbReference type="SUPFAM" id="SSF53448">
    <property type="entry name" value="Nucleotide-diphospho-sugar transferases"/>
    <property type="match status" value="1"/>
</dbReference>
<dbReference type="EMBL" id="RQFO01000004">
    <property type="protein sequence ID" value="TGL05460.1"/>
    <property type="molecule type" value="Genomic_DNA"/>
</dbReference>
<evidence type="ECO:0000259" key="1">
    <source>
        <dbReference type="Pfam" id="PF00535"/>
    </source>
</evidence>
<dbReference type="CDD" id="cd06433">
    <property type="entry name" value="GT_2_WfgS_like"/>
    <property type="match status" value="1"/>
</dbReference>
<organism evidence="2 3">
    <name type="scientific">Leptospira montravelensis</name>
    <dbReference type="NCBI Taxonomy" id="2484961"/>
    <lineage>
        <taxon>Bacteria</taxon>
        <taxon>Pseudomonadati</taxon>
        <taxon>Spirochaetota</taxon>
        <taxon>Spirochaetia</taxon>
        <taxon>Leptospirales</taxon>
        <taxon>Leptospiraceae</taxon>
        <taxon>Leptospira</taxon>
    </lineage>
</organism>
<sequence length="251" mass="29312">MPQPYFSVITINKNNLIGLIKTFESVQKQTCRDFEFIVIDGISNDGSVEFLREKEVYISKLKIETDKGIYDAQNKGILLSEGEFLIFLNSGDVFSTENVLENVKTLNSHADLIYGDVTVLNQNHSTLIQYPNDINLKFWIDNVICHQAVFFRRTLFQILGLYDLNYKFCSDQKFLITVWVNEKLKKDYFSASIADYDETGVSSNIKNRRKIIFELFKIRFLLLPWELKVMLLFLSAKLKVKQIVRNIFFKL</sequence>
<protein>
    <submittedName>
        <fullName evidence="2">Glycosyltransferase</fullName>
    </submittedName>
</protein>
<dbReference type="Gene3D" id="3.90.550.10">
    <property type="entry name" value="Spore Coat Polysaccharide Biosynthesis Protein SpsA, Chain A"/>
    <property type="match status" value="1"/>
</dbReference>
<dbReference type="InterPro" id="IPR029044">
    <property type="entry name" value="Nucleotide-diphossugar_trans"/>
</dbReference>
<dbReference type="PANTHER" id="PTHR22916:SF67">
    <property type="entry name" value="COLANIC ACID BIOSYNTHESIS GLYCOSYL TRANSFERASE WCAE-RELATED"/>
    <property type="match status" value="1"/>
</dbReference>
<evidence type="ECO:0000313" key="3">
    <source>
        <dbReference type="Proteomes" id="UP000297465"/>
    </source>
</evidence>
<feature type="domain" description="Glycosyltransferase 2-like" evidence="1">
    <location>
        <begin position="7"/>
        <end position="124"/>
    </location>
</feature>
<dbReference type="PANTHER" id="PTHR22916">
    <property type="entry name" value="GLYCOSYLTRANSFERASE"/>
    <property type="match status" value="1"/>
</dbReference>
<accession>A0ABY2LTB8</accession>
<name>A0ABY2LTB8_9LEPT</name>
<dbReference type="Pfam" id="PF00535">
    <property type="entry name" value="Glycos_transf_2"/>
    <property type="match status" value="1"/>
</dbReference>
<dbReference type="RefSeq" id="WP_135569035.1">
    <property type="nucleotide sequence ID" value="NZ_RQFN01000011.1"/>
</dbReference>
<dbReference type="InterPro" id="IPR001173">
    <property type="entry name" value="Glyco_trans_2-like"/>
</dbReference>
<dbReference type="Proteomes" id="UP000297465">
    <property type="component" value="Unassembled WGS sequence"/>
</dbReference>
<evidence type="ECO:0000313" key="2">
    <source>
        <dbReference type="EMBL" id="TGL05460.1"/>
    </source>
</evidence>
<reference evidence="3" key="1">
    <citation type="journal article" date="2019" name="PLoS Negl. Trop. Dis.">
        <title>Revisiting the worldwide diversity of Leptospira species in the environment.</title>
        <authorList>
            <person name="Vincent A.T."/>
            <person name="Schiettekatte O."/>
            <person name="Bourhy P."/>
            <person name="Veyrier F.J."/>
            <person name="Picardeau M."/>
        </authorList>
    </citation>
    <scope>NUCLEOTIDE SEQUENCE [LARGE SCALE GENOMIC DNA]</scope>
    <source>
        <strain evidence="3">201800278</strain>
    </source>
</reference>
<gene>
    <name evidence="2" type="ORF">EHQ31_01705</name>
</gene>